<keyword evidence="2 5" id="KW-0812">Transmembrane</keyword>
<evidence type="ECO:0000313" key="10">
    <source>
        <dbReference type="Proteomes" id="UP000281549"/>
    </source>
</evidence>
<dbReference type="GO" id="GO:0015377">
    <property type="term" value="F:chloride:monoatomic cation symporter activity"/>
    <property type="evidence" value="ECO:0007669"/>
    <property type="project" value="InterPro"/>
</dbReference>
<dbReference type="AlphaFoldDB" id="A0A075AUK1"/>
<dbReference type="Proteomes" id="UP000030755">
    <property type="component" value="Unassembled WGS sequence"/>
</dbReference>
<evidence type="ECO:0000259" key="6">
    <source>
        <dbReference type="Pfam" id="PF00324"/>
    </source>
</evidence>
<evidence type="ECO:0000313" key="8">
    <source>
        <dbReference type="EMBL" id="RKP20835.1"/>
    </source>
</evidence>
<dbReference type="EMBL" id="KE561019">
    <property type="protein sequence ID" value="EPZ33971.1"/>
    <property type="molecule type" value="Genomic_DNA"/>
</dbReference>
<protein>
    <recommendedName>
        <fullName evidence="6">Amino acid permease/ SLC12A domain-containing protein</fullName>
    </recommendedName>
</protein>
<evidence type="ECO:0000256" key="5">
    <source>
        <dbReference type="SAM" id="Phobius"/>
    </source>
</evidence>
<dbReference type="OrthoDB" id="5151926at2759"/>
<proteinExistence type="predicted"/>
<organism evidence="7 9">
    <name type="scientific">Rozella allomycis (strain CSF55)</name>
    <dbReference type="NCBI Taxonomy" id="988480"/>
    <lineage>
        <taxon>Eukaryota</taxon>
        <taxon>Fungi</taxon>
        <taxon>Fungi incertae sedis</taxon>
        <taxon>Cryptomycota</taxon>
        <taxon>Cryptomycota incertae sedis</taxon>
        <taxon>Rozella</taxon>
    </lineage>
</organism>
<keyword evidence="3 5" id="KW-1133">Transmembrane helix</keyword>
<feature type="transmembrane region" description="Helical" evidence="5">
    <location>
        <begin position="141"/>
        <end position="162"/>
    </location>
</feature>
<dbReference type="STRING" id="988480.A0A075AUK1"/>
<evidence type="ECO:0000256" key="1">
    <source>
        <dbReference type="ARBA" id="ARBA00004141"/>
    </source>
</evidence>
<reference evidence="7 9" key="1">
    <citation type="journal article" date="2013" name="Curr. Biol.">
        <title>Shared signatures of parasitism and phylogenomics unite Cryptomycota and microsporidia.</title>
        <authorList>
            <person name="James T.Y."/>
            <person name="Pelin A."/>
            <person name="Bonen L."/>
            <person name="Ahrendt S."/>
            <person name="Sain D."/>
            <person name="Corradi N."/>
            <person name="Stajich J.E."/>
        </authorList>
    </citation>
    <scope>NUCLEOTIDE SEQUENCE [LARGE SCALE GENOMIC DNA]</scope>
    <source>
        <strain evidence="7 9">CSF55</strain>
        <strain evidence="7 9">CSF55</strain>
    </source>
</reference>
<dbReference type="GO" id="GO:0016020">
    <property type="term" value="C:membrane"/>
    <property type="evidence" value="ECO:0007669"/>
    <property type="project" value="UniProtKB-SubCell"/>
</dbReference>
<feature type="transmembrane region" description="Helical" evidence="5">
    <location>
        <begin position="174"/>
        <end position="193"/>
    </location>
</feature>
<evidence type="ECO:0000313" key="9">
    <source>
        <dbReference type="Proteomes" id="UP000030755"/>
    </source>
</evidence>
<dbReference type="HOGENOM" id="CLU_1384856_0_0_1"/>
<dbReference type="PANTHER" id="PTHR11827">
    <property type="entry name" value="SOLUTE CARRIER FAMILY 12, CATION COTRANSPORTERS"/>
    <property type="match status" value="1"/>
</dbReference>
<dbReference type="InterPro" id="IPR004841">
    <property type="entry name" value="AA-permease/SLC12A_dom"/>
</dbReference>
<dbReference type="EMBL" id="ML005016">
    <property type="protein sequence ID" value="RKP20835.1"/>
    <property type="molecule type" value="Genomic_DNA"/>
</dbReference>
<reference evidence="10" key="2">
    <citation type="journal article" date="2018" name="Nat. Microbiol.">
        <title>Leveraging single-cell genomics to expand the fungal tree of life.</title>
        <authorList>
            <person name="Ahrendt S.R."/>
            <person name="Quandt C.A."/>
            <person name="Ciobanu D."/>
            <person name="Clum A."/>
            <person name="Salamov A."/>
            <person name="Andreopoulos B."/>
            <person name="Cheng J.F."/>
            <person name="Woyke T."/>
            <person name="Pelin A."/>
            <person name="Henrissat B."/>
            <person name="Reynolds N.K."/>
            <person name="Benny G.L."/>
            <person name="Smith M.E."/>
            <person name="James T.Y."/>
            <person name="Grigoriev I.V."/>
        </authorList>
    </citation>
    <scope>NUCLEOTIDE SEQUENCE [LARGE SCALE GENOMIC DNA]</scope>
    <source>
        <strain evidence="10">CSF55</strain>
    </source>
</reference>
<dbReference type="Proteomes" id="UP000281549">
    <property type="component" value="Unassembled WGS sequence"/>
</dbReference>
<feature type="transmembrane region" description="Helical" evidence="5">
    <location>
        <begin position="47"/>
        <end position="70"/>
    </location>
</feature>
<keyword evidence="4 5" id="KW-0472">Membrane</keyword>
<comment type="subcellular location">
    <subcellularLocation>
        <location evidence="1">Membrane</location>
        <topology evidence="1">Multi-pass membrane protein</topology>
    </subcellularLocation>
</comment>
<accession>A0A075AUK1</accession>
<name>A0A075AUK1_ROZAC</name>
<evidence type="ECO:0000256" key="4">
    <source>
        <dbReference type="ARBA" id="ARBA00023136"/>
    </source>
</evidence>
<dbReference type="PANTHER" id="PTHR11827:SF72">
    <property type="entry name" value="GH08340P"/>
    <property type="match status" value="1"/>
</dbReference>
<evidence type="ECO:0000313" key="7">
    <source>
        <dbReference type="EMBL" id="EPZ33971.1"/>
    </source>
</evidence>
<feature type="domain" description="Amino acid permease/ SLC12A" evidence="6">
    <location>
        <begin position="52"/>
        <end position="189"/>
    </location>
</feature>
<keyword evidence="9" id="KW-1185">Reference proteome</keyword>
<evidence type="ECO:0000256" key="3">
    <source>
        <dbReference type="ARBA" id="ARBA00022989"/>
    </source>
</evidence>
<sequence length="197" mass="21792">MPQYTRQFENDDLEMGSCTLSNYLTAKPWLIDQTLSMPPKLDNRKKLGSLMGVVIPCFLTAFNLLFYIRLITILRLGGLKTLLLITGITLFISLLTVVSICALATNGAIPGNTARFFSTGGGVYYMISRSLGKEFGTIIGLLWYISLVSSVALHALSVANLFKQTFNLEFYEELRLIAGGILLILILLTHLGIRTVH</sequence>
<feature type="transmembrane region" description="Helical" evidence="5">
    <location>
        <begin position="82"/>
        <end position="105"/>
    </location>
</feature>
<dbReference type="Gene3D" id="1.20.1740.10">
    <property type="entry name" value="Amino acid/polyamine transporter I"/>
    <property type="match status" value="1"/>
</dbReference>
<dbReference type="InterPro" id="IPR004842">
    <property type="entry name" value="SLC12A_fam"/>
</dbReference>
<dbReference type="Pfam" id="PF00324">
    <property type="entry name" value="AA_permease"/>
    <property type="match status" value="1"/>
</dbReference>
<reference evidence="8" key="3">
    <citation type="submission" date="2018-08" db="EMBL/GenBank/DDBJ databases">
        <title>Leveraging single-cell genomics to expand the Fungal Tree of Life.</title>
        <authorList>
            <consortium name="DOE Joint Genome Institute"/>
            <person name="Ahrendt S.R."/>
            <person name="Quandt C.A."/>
            <person name="Ciobanu D."/>
            <person name="Clum A."/>
            <person name="Salamov A."/>
            <person name="Andreopoulos B."/>
            <person name="Cheng J.-F."/>
            <person name="Woyke T."/>
            <person name="Pelin A."/>
            <person name="Henrissat B."/>
            <person name="Reynolds N."/>
            <person name="Benny G.L."/>
            <person name="Smith M.E."/>
            <person name="James T.Y."/>
            <person name="Grigoriev I.V."/>
        </authorList>
    </citation>
    <scope>NUCLEOTIDE SEQUENCE</scope>
    <source>
        <strain evidence="8">CSF55</strain>
    </source>
</reference>
<gene>
    <name evidence="7" type="ORF">O9G_005066</name>
    <name evidence="8" type="ORF">ROZALSC1DRAFT_27714</name>
</gene>
<evidence type="ECO:0000256" key="2">
    <source>
        <dbReference type="ARBA" id="ARBA00022692"/>
    </source>
</evidence>